<dbReference type="InterPro" id="IPR007454">
    <property type="entry name" value="UPF0250_YbeD-like"/>
</dbReference>
<comment type="caution">
    <text evidence="1">The sequence shown here is derived from an EMBL/GenBank/DDBJ whole genome shotgun (WGS) entry which is preliminary data.</text>
</comment>
<dbReference type="Proteomes" id="UP000228859">
    <property type="component" value="Unassembled WGS sequence"/>
</dbReference>
<dbReference type="SUPFAM" id="SSF117991">
    <property type="entry name" value="YbeD/HP0495-like"/>
    <property type="match status" value="1"/>
</dbReference>
<organism evidence="1 2">
    <name type="scientific">Sulfuricurvum kujiense</name>
    <dbReference type="NCBI Taxonomy" id="148813"/>
    <lineage>
        <taxon>Bacteria</taxon>
        <taxon>Pseudomonadati</taxon>
        <taxon>Campylobacterota</taxon>
        <taxon>Epsilonproteobacteria</taxon>
        <taxon>Campylobacterales</taxon>
        <taxon>Sulfurimonadaceae</taxon>
        <taxon>Sulfuricurvum</taxon>
    </lineage>
</organism>
<dbReference type="RefSeq" id="WP_294897222.1">
    <property type="nucleotide sequence ID" value="NZ_DLUI01000155.1"/>
</dbReference>
<dbReference type="Pfam" id="PF04359">
    <property type="entry name" value="DUF493"/>
    <property type="match status" value="1"/>
</dbReference>
<reference evidence="1 2" key="1">
    <citation type="journal article" date="2017" name="Front. Microbiol.">
        <title>Comparative Genomic Analysis of the Class Epsilonproteobacteria and Proposed Reclassification to Epsilonbacteraeota (phyl. nov.).</title>
        <authorList>
            <person name="Waite D.W."/>
            <person name="Vanwonterghem I."/>
            <person name="Rinke C."/>
            <person name="Parks D.H."/>
            <person name="Zhang Y."/>
            <person name="Takai K."/>
            <person name="Sievert S.M."/>
            <person name="Simon J."/>
            <person name="Campbell B.J."/>
            <person name="Hanson T.E."/>
            <person name="Woyke T."/>
            <person name="Klotz M.G."/>
            <person name="Hugenholtz P."/>
        </authorList>
    </citation>
    <scope>NUCLEOTIDE SEQUENCE [LARGE SCALE GENOMIC DNA]</scope>
    <source>
        <strain evidence="1">UBA12443</strain>
    </source>
</reference>
<dbReference type="AlphaFoldDB" id="A0A2D3WLS8"/>
<protein>
    <submittedName>
        <fullName evidence="1">DUF493 domain-containing protein</fullName>
    </submittedName>
</protein>
<dbReference type="EMBL" id="DLUI01000155">
    <property type="protein sequence ID" value="DAB37513.1"/>
    <property type="molecule type" value="Genomic_DNA"/>
</dbReference>
<sequence>MELINDLPQKLELEYPCTWCYKVVANERAGIEIAALEIFCERKYSLEPSKASSNGKYISMNLELLIHNEDERTYFYETLKAHPHIKMVL</sequence>
<evidence type="ECO:0000313" key="1">
    <source>
        <dbReference type="EMBL" id="DAB37513.1"/>
    </source>
</evidence>
<gene>
    <name evidence="1" type="ORF">CFH83_10745</name>
</gene>
<accession>A0A2D3WLS8</accession>
<proteinExistence type="predicted"/>
<dbReference type="InterPro" id="IPR027471">
    <property type="entry name" value="YbeD-like_sf"/>
</dbReference>
<name>A0A2D3WLS8_9BACT</name>
<evidence type="ECO:0000313" key="2">
    <source>
        <dbReference type="Proteomes" id="UP000228859"/>
    </source>
</evidence>
<dbReference type="Gene3D" id="3.30.70.260">
    <property type="match status" value="1"/>
</dbReference>